<reference evidence="3 4" key="1">
    <citation type="submission" date="2019-06" db="EMBL/GenBank/DDBJ databases">
        <title>Sequencing the genomes of 1000 actinobacteria strains.</title>
        <authorList>
            <person name="Klenk H.-P."/>
        </authorList>
    </citation>
    <scope>NUCLEOTIDE SEQUENCE [LARGE SCALE GENOMIC DNA]</scope>
    <source>
        <strain evidence="3 4">DSM 26477</strain>
    </source>
</reference>
<organism evidence="3 4">
    <name type="scientific">Homoserinimonas aerilata</name>
    <dbReference type="NCBI Taxonomy" id="1162970"/>
    <lineage>
        <taxon>Bacteria</taxon>
        <taxon>Bacillati</taxon>
        <taxon>Actinomycetota</taxon>
        <taxon>Actinomycetes</taxon>
        <taxon>Micrococcales</taxon>
        <taxon>Microbacteriaceae</taxon>
        <taxon>Homoserinimonas</taxon>
    </lineage>
</organism>
<keyword evidence="1" id="KW-0175">Coiled coil</keyword>
<dbReference type="Pfam" id="PF24481">
    <property type="entry name" value="CT398_CC"/>
    <property type="match status" value="1"/>
</dbReference>
<sequence length="246" mass="26602">MALTASPDSQELLLELQAADTRIQQLDHQARSIPQLSQLAALSKERETVRVQLLGENGAVEDARLEISRVESDVAVVEARMARDSERLATSSSTKDVAALEQELEALRRRRDELEEIELGVMERLEQLEATSAITQERNAALLAAIAETEDDRDTALSSIDLERSNAAANRDEIAAKIPEGLLALYERQRARYGTGASLLRGGVSSASGVRLNESDMASIRAAAPDAVVLCPDSQAILVRTAESGL</sequence>
<accession>A0A542YIH9</accession>
<evidence type="ECO:0000256" key="1">
    <source>
        <dbReference type="SAM" id="Coils"/>
    </source>
</evidence>
<dbReference type="Gene3D" id="1.10.287.1490">
    <property type="match status" value="1"/>
</dbReference>
<evidence type="ECO:0000259" key="2">
    <source>
        <dbReference type="Pfam" id="PF24481"/>
    </source>
</evidence>
<dbReference type="Proteomes" id="UP000317998">
    <property type="component" value="Unassembled WGS sequence"/>
</dbReference>
<protein>
    <recommendedName>
        <fullName evidence="2">CT398-like coiled coil hairpin domain-containing protein</fullName>
    </recommendedName>
</protein>
<evidence type="ECO:0000313" key="4">
    <source>
        <dbReference type="Proteomes" id="UP000317998"/>
    </source>
</evidence>
<comment type="caution">
    <text evidence="3">The sequence shown here is derived from an EMBL/GenBank/DDBJ whole genome shotgun (WGS) entry which is preliminary data.</text>
</comment>
<dbReference type="RefSeq" id="WP_185740458.1">
    <property type="nucleotide sequence ID" value="NZ_VFOM01000001.1"/>
</dbReference>
<feature type="domain" description="CT398-like coiled coil hairpin" evidence="2">
    <location>
        <begin position="16"/>
        <end position="194"/>
    </location>
</feature>
<dbReference type="InterPro" id="IPR056003">
    <property type="entry name" value="CT398_CC_hairpin"/>
</dbReference>
<proteinExistence type="predicted"/>
<gene>
    <name evidence="3" type="ORF">FB562_0970</name>
</gene>
<keyword evidence="4" id="KW-1185">Reference proteome</keyword>
<name>A0A542YIH9_9MICO</name>
<dbReference type="EMBL" id="VFOM01000001">
    <property type="protein sequence ID" value="TQL47896.1"/>
    <property type="molecule type" value="Genomic_DNA"/>
</dbReference>
<dbReference type="AlphaFoldDB" id="A0A542YIH9"/>
<evidence type="ECO:0000313" key="3">
    <source>
        <dbReference type="EMBL" id="TQL47896.1"/>
    </source>
</evidence>
<feature type="coiled-coil region" evidence="1">
    <location>
        <begin position="60"/>
        <end position="131"/>
    </location>
</feature>